<organism evidence="13 14">
    <name type="scientific">Mesosutterella multiformis</name>
    <dbReference type="NCBI Taxonomy" id="2259133"/>
    <lineage>
        <taxon>Bacteria</taxon>
        <taxon>Pseudomonadati</taxon>
        <taxon>Pseudomonadota</taxon>
        <taxon>Betaproteobacteria</taxon>
        <taxon>Burkholderiales</taxon>
        <taxon>Sutterellaceae</taxon>
        <taxon>Mesosutterella</taxon>
    </lineage>
</organism>
<evidence type="ECO:0000256" key="9">
    <source>
        <dbReference type="ARBA" id="ARBA00023136"/>
    </source>
</evidence>
<dbReference type="PANTHER" id="PTHR34501:SF9">
    <property type="entry name" value="MAJOR OUTER MEMBRANE PROTEIN P.IA"/>
    <property type="match status" value="1"/>
</dbReference>
<evidence type="ECO:0000256" key="5">
    <source>
        <dbReference type="ARBA" id="ARBA00022692"/>
    </source>
</evidence>
<evidence type="ECO:0000256" key="6">
    <source>
        <dbReference type="ARBA" id="ARBA00022729"/>
    </source>
</evidence>
<keyword evidence="8" id="KW-0626">Porin</keyword>
<evidence type="ECO:0000313" key="14">
    <source>
        <dbReference type="Proteomes" id="UP000266091"/>
    </source>
</evidence>
<dbReference type="AlphaFoldDB" id="A0A388SEL6"/>
<evidence type="ECO:0000256" key="7">
    <source>
        <dbReference type="ARBA" id="ARBA00023065"/>
    </source>
</evidence>
<reference evidence="13 14" key="1">
    <citation type="journal article" date="2018" name="Int. J. Syst. Evol. Microbiol.">
        <title>Mesosutterella multiformis gen. nov., sp. nov., a member of the family Sutterellaceae and Sutterella megalosphaeroides sp. nov., isolated from human faeces.</title>
        <authorList>
            <person name="Sakamoto M."/>
            <person name="Ikeyama N."/>
            <person name="Kunihiro T."/>
            <person name="Iino T."/>
            <person name="Yuki M."/>
            <person name="Ohkuma M."/>
        </authorList>
    </citation>
    <scope>NUCLEOTIDE SEQUENCE [LARGE SCALE GENOMIC DNA]</scope>
    <source>
        <strain evidence="13 14">4NBBH2</strain>
    </source>
</reference>
<keyword evidence="4" id="KW-1134">Transmembrane beta strand</keyword>
<dbReference type="Proteomes" id="UP000266091">
    <property type="component" value="Unassembled WGS sequence"/>
</dbReference>
<sequence>MNRTALTAAFAAAASAAFVSAPALAAPSVTLYGLVDMGLSVSRSSGDASNANDGKALFQLKSGQRNGSRFGLKGVEDLGSGNKVGFILEDQFKADDGTLQDSSFWARESSLWVSGRYGRVTVGKVGQLKSPVGSTALAGTAMYPFGTLMSNFIGGLKYITTGNYLTVDNSVTYVSPNYRGFTFHAQYSFAMSGQEGTGMNDKDRMMAAAVRYKQGALTALALADMIHLNTADSKLYDDPWTVNLAANYDFGFIKPYIFAQYFKHSAFNTVGSDYQTRISSGTGKKYNGFSVLAAVQWPIFGGKAKVGAGYAKGEGDGSNTTDVVRYSAHVGYDYALSKRTDLYADLGWVRQDLKNTLDRSNLTGTELSAGIVHRF</sequence>
<dbReference type="GO" id="GO:0046930">
    <property type="term" value="C:pore complex"/>
    <property type="evidence" value="ECO:0007669"/>
    <property type="project" value="UniProtKB-KW"/>
</dbReference>
<keyword evidence="7" id="KW-0406">Ion transport</keyword>
<name>A0A388SEL6_9BURK</name>
<evidence type="ECO:0000256" key="8">
    <source>
        <dbReference type="ARBA" id="ARBA00023114"/>
    </source>
</evidence>
<dbReference type="GO" id="GO:0009279">
    <property type="term" value="C:cell outer membrane"/>
    <property type="evidence" value="ECO:0007669"/>
    <property type="project" value="UniProtKB-SubCell"/>
</dbReference>
<comment type="subcellular location">
    <subcellularLocation>
        <location evidence="1">Cell outer membrane</location>
        <topology evidence="1">Multi-pass membrane protein</topology>
    </subcellularLocation>
</comment>
<accession>A0A401LI27</accession>
<comment type="subunit">
    <text evidence="2">Homotrimer.</text>
</comment>
<evidence type="ECO:0000256" key="10">
    <source>
        <dbReference type="ARBA" id="ARBA00023237"/>
    </source>
</evidence>
<keyword evidence="10" id="KW-0998">Cell outer membrane</keyword>
<evidence type="ECO:0000256" key="4">
    <source>
        <dbReference type="ARBA" id="ARBA00022452"/>
    </source>
</evidence>
<evidence type="ECO:0000256" key="3">
    <source>
        <dbReference type="ARBA" id="ARBA00022448"/>
    </source>
</evidence>
<dbReference type="Gene3D" id="2.40.160.10">
    <property type="entry name" value="Porin"/>
    <property type="match status" value="1"/>
</dbReference>
<keyword evidence="3" id="KW-0813">Transport</keyword>
<evidence type="ECO:0000313" key="13">
    <source>
        <dbReference type="EMBL" id="GBO94716.1"/>
    </source>
</evidence>
<keyword evidence="6 11" id="KW-0732">Signal</keyword>
<dbReference type="CDD" id="cd00342">
    <property type="entry name" value="gram_neg_porins"/>
    <property type="match status" value="1"/>
</dbReference>
<dbReference type="RefSeq" id="WP_116270931.1">
    <property type="nucleotide sequence ID" value="NZ_BGZJ01000002.1"/>
</dbReference>
<feature type="domain" description="Porin" evidence="12">
    <location>
        <begin position="12"/>
        <end position="352"/>
    </location>
</feature>
<evidence type="ECO:0000256" key="1">
    <source>
        <dbReference type="ARBA" id="ARBA00004571"/>
    </source>
</evidence>
<dbReference type="InterPro" id="IPR023614">
    <property type="entry name" value="Porin_dom_sf"/>
</dbReference>
<keyword evidence="5" id="KW-0812">Transmembrane</keyword>
<keyword evidence="14" id="KW-1185">Reference proteome</keyword>
<dbReference type="SUPFAM" id="SSF56935">
    <property type="entry name" value="Porins"/>
    <property type="match status" value="1"/>
</dbReference>
<dbReference type="OrthoDB" id="6975458at2"/>
<keyword evidence="9" id="KW-0472">Membrane</keyword>
<accession>A0A388SEL6</accession>
<evidence type="ECO:0000256" key="2">
    <source>
        <dbReference type="ARBA" id="ARBA00011233"/>
    </source>
</evidence>
<proteinExistence type="predicted"/>
<protein>
    <submittedName>
        <fullName evidence="13">Outer membrane porin protein</fullName>
    </submittedName>
</protein>
<comment type="caution">
    <text evidence="13">The sequence shown here is derived from an EMBL/GenBank/DDBJ whole genome shotgun (WGS) entry which is preliminary data.</text>
</comment>
<dbReference type="InterPro" id="IPR050298">
    <property type="entry name" value="Gram-neg_bact_OMP"/>
</dbReference>
<feature type="signal peptide" evidence="11">
    <location>
        <begin position="1"/>
        <end position="25"/>
    </location>
</feature>
<dbReference type="GO" id="GO:0006811">
    <property type="term" value="P:monoatomic ion transport"/>
    <property type="evidence" value="ECO:0007669"/>
    <property type="project" value="UniProtKB-KW"/>
</dbReference>
<dbReference type="InterPro" id="IPR033900">
    <property type="entry name" value="Gram_neg_porin_domain"/>
</dbReference>
<dbReference type="Pfam" id="PF13609">
    <property type="entry name" value="Porin_4"/>
    <property type="match status" value="1"/>
</dbReference>
<dbReference type="PANTHER" id="PTHR34501">
    <property type="entry name" value="PROTEIN YDDL-RELATED"/>
    <property type="match status" value="1"/>
</dbReference>
<feature type="chain" id="PRO_5030071291" evidence="11">
    <location>
        <begin position="26"/>
        <end position="375"/>
    </location>
</feature>
<dbReference type="InterPro" id="IPR002299">
    <property type="entry name" value="Porin_Neis"/>
</dbReference>
<dbReference type="GO" id="GO:0015288">
    <property type="term" value="F:porin activity"/>
    <property type="evidence" value="ECO:0007669"/>
    <property type="project" value="UniProtKB-KW"/>
</dbReference>
<dbReference type="PRINTS" id="PR00184">
    <property type="entry name" value="NEISSPPORIN"/>
</dbReference>
<gene>
    <name evidence="13" type="ORF">MESMUL_20700</name>
</gene>
<dbReference type="EMBL" id="BGZJ01000002">
    <property type="protein sequence ID" value="GBO94716.1"/>
    <property type="molecule type" value="Genomic_DNA"/>
</dbReference>
<evidence type="ECO:0000259" key="12">
    <source>
        <dbReference type="Pfam" id="PF13609"/>
    </source>
</evidence>
<evidence type="ECO:0000256" key="11">
    <source>
        <dbReference type="SAM" id="SignalP"/>
    </source>
</evidence>